<dbReference type="Proteomes" id="UP000738325">
    <property type="component" value="Unassembled WGS sequence"/>
</dbReference>
<comment type="caution">
    <text evidence="2">The sequence shown here is derived from an EMBL/GenBank/DDBJ whole genome shotgun (WGS) entry which is preliminary data.</text>
</comment>
<accession>A0A9P6R0Q5</accession>
<evidence type="ECO:0000256" key="1">
    <source>
        <dbReference type="SAM" id="MobiDB-lite"/>
    </source>
</evidence>
<feature type="compositionally biased region" description="Low complexity" evidence="1">
    <location>
        <begin position="24"/>
        <end position="43"/>
    </location>
</feature>
<organism evidence="2 3">
    <name type="scientific">Dissophora globulifera</name>
    <dbReference type="NCBI Taxonomy" id="979702"/>
    <lineage>
        <taxon>Eukaryota</taxon>
        <taxon>Fungi</taxon>
        <taxon>Fungi incertae sedis</taxon>
        <taxon>Mucoromycota</taxon>
        <taxon>Mortierellomycotina</taxon>
        <taxon>Mortierellomycetes</taxon>
        <taxon>Mortierellales</taxon>
        <taxon>Mortierellaceae</taxon>
        <taxon>Dissophora</taxon>
    </lineage>
</organism>
<feature type="compositionally biased region" description="Pro residues" evidence="1">
    <location>
        <begin position="44"/>
        <end position="56"/>
    </location>
</feature>
<gene>
    <name evidence="2" type="ORF">BGZ99_001611</name>
</gene>
<evidence type="ECO:0000313" key="2">
    <source>
        <dbReference type="EMBL" id="KAG0306988.1"/>
    </source>
</evidence>
<feature type="compositionally biased region" description="Basic residues" evidence="1">
    <location>
        <begin position="1"/>
        <end position="21"/>
    </location>
</feature>
<protein>
    <submittedName>
        <fullName evidence="2">Uncharacterized protein</fullName>
    </submittedName>
</protein>
<dbReference type="AlphaFoldDB" id="A0A9P6R0Q5"/>
<reference evidence="2" key="1">
    <citation type="journal article" date="2020" name="Fungal Divers.">
        <title>Resolving the Mortierellaceae phylogeny through synthesis of multi-gene phylogenetics and phylogenomics.</title>
        <authorList>
            <person name="Vandepol N."/>
            <person name="Liber J."/>
            <person name="Desiro A."/>
            <person name="Na H."/>
            <person name="Kennedy M."/>
            <person name="Barry K."/>
            <person name="Grigoriev I.V."/>
            <person name="Miller A.N."/>
            <person name="O'Donnell K."/>
            <person name="Stajich J.E."/>
            <person name="Bonito G."/>
        </authorList>
    </citation>
    <scope>NUCLEOTIDE SEQUENCE</scope>
    <source>
        <strain evidence="2">REB-010B</strain>
    </source>
</reference>
<feature type="region of interest" description="Disordered" evidence="1">
    <location>
        <begin position="1"/>
        <end position="56"/>
    </location>
</feature>
<evidence type="ECO:0000313" key="3">
    <source>
        <dbReference type="Proteomes" id="UP000738325"/>
    </source>
</evidence>
<feature type="non-terminal residue" evidence="2">
    <location>
        <position position="148"/>
    </location>
</feature>
<keyword evidence="3" id="KW-1185">Reference proteome</keyword>
<sequence>MPKSTPKRLGRRAMRRLRHEHALRVTASSPATPAAPAAVATPAAPIPTTPVPTAPAPPLPAVAPAAAVATDALAAVAPAAALAPVPVATPAAAAASTTFGAGSGVLGLTFGSFQGGDLGALLSGAERLDGQAGNTLGARVCPAASQAD</sequence>
<dbReference type="EMBL" id="JAAAIP010001415">
    <property type="protein sequence ID" value="KAG0306988.1"/>
    <property type="molecule type" value="Genomic_DNA"/>
</dbReference>
<proteinExistence type="predicted"/>
<name>A0A9P6R0Q5_9FUNG</name>